<dbReference type="Pfam" id="PF04824">
    <property type="entry name" value="Rad21_Rec8"/>
    <property type="match status" value="1"/>
</dbReference>
<evidence type="ECO:0000256" key="1">
    <source>
        <dbReference type="SAM" id="MobiDB-lite"/>
    </source>
</evidence>
<feature type="region of interest" description="Disordered" evidence="1">
    <location>
        <begin position="1"/>
        <end position="22"/>
    </location>
</feature>
<accession>A0ABD1SK92</accession>
<evidence type="ECO:0000259" key="2">
    <source>
        <dbReference type="Pfam" id="PF04824"/>
    </source>
</evidence>
<feature type="domain" description="Rad21/Rec8-like protein C-terminal eukaryotic" evidence="2">
    <location>
        <begin position="48"/>
        <end position="83"/>
    </location>
</feature>
<name>A0ABD1SK92_9LAMI</name>
<dbReference type="InterPro" id="IPR023093">
    <property type="entry name" value="ScpA-like_C"/>
</dbReference>
<dbReference type="Proteomes" id="UP001604336">
    <property type="component" value="Unassembled WGS sequence"/>
</dbReference>
<dbReference type="AlphaFoldDB" id="A0ABD1SK92"/>
<evidence type="ECO:0000313" key="4">
    <source>
        <dbReference type="Proteomes" id="UP001604336"/>
    </source>
</evidence>
<proteinExistence type="predicted"/>
<reference evidence="4" key="1">
    <citation type="submission" date="2024-07" db="EMBL/GenBank/DDBJ databases">
        <title>Two chromosome-level genome assemblies of Korean endemic species Abeliophyllum distichum and Forsythia ovata (Oleaceae).</title>
        <authorList>
            <person name="Jang H."/>
        </authorList>
    </citation>
    <scope>NUCLEOTIDE SEQUENCE [LARGE SCALE GENOMIC DNA]</scope>
</reference>
<protein>
    <submittedName>
        <fullName evidence="3">Sister chromatid cohesion 1 protein 2</fullName>
    </submittedName>
</protein>
<organism evidence="3 4">
    <name type="scientific">Abeliophyllum distichum</name>
    <dbReference type="NCBI Taxonomy" id="126358"/>
    <lineage>
        <taxon>Eukaryota</taxon>
        <taxon>Viridiplantae</taxon>
        <taxon>Streptophyta</taxon>
        <taxon>Embryophyta</taxon>
        <taxon>Tracheophyta</taxon>
        <taxon>Spermatophyta</taxon>
        <taxon>Magnoliopsida</taxon>
        <taxon>eudicotyledons</taxon>
        <taxon>Gunneridae</taxon>
        <taxon>Pentapetalae</taxon>
        <taxon>asterids</taxon>
        <taxon>lamiids</taxon>
        <taxon>Lamiales</taxon>
        <taxon>Oleaceae</taxon>
        <taxon>Forsythieae</taxon>
        <taxon>Abeliophyllum</taxon>
    </lineage>
</organism>
<dbReference type="EMBL" id="JBFOLK010000007">
    <property type="protein sequence ID" value="KAL2500153.1"/>
    <property type="molecule type" value="Genomic_DNA"/>
</dbReference>
<dbReference type="SUPFAM" id="SSF46785">
    <property type="entry name" value="Winged helix' DNA-binding domain"/>
    <property type="match status" value="1"/>
</dbReference>
<gene>
    <name evidence="3" type="ORF">Adt_25703</name>
</gene>
<evidence type="ECO:0000313" key="3">
    <source>
        <dbReference type="EMBL" id="KAL2500153.1"/>
    </source>
</evidence>
<comment type="caution">
    <text evidence="3">The sequence shown here is derived from an EMBL/GenBank/DDBJ whole genome shotgun (WGS) entry which is preliminary data.</text>
</comment>
<dbReference type="InterPro" id="IPR006909">
    <property type="entry name" value="Rad21/Rec8_C_eu"/>
</dbReference>
<keyword evidence="4" id="KW-1185">Reference proteome</keyword>
<sequence length="151" mass="17401">MLEHTSSIESMENGPSPSEGLELDVSFSHENKCKNLYRNFLDRKSRNEDEVVNLSEVLEGRTMKESARMFYDILVLKTKDCIDGETRQRGWQYSLAGETQLEANYGLEIKLVAPEWHLKAKSNENHMEEHMQQVSYLEIQGGFVSSVVKTR</sequence>
<feature type="compositionally biased region" description="Polar residues" evidence="1">
    <location>
        <begin position="1"/>
        <end position="16"/>
    </location>
</feature>
<dbReference type="Gene3D" id="1.10.10.580">
    <property type="entry name" value="Structural maintenance of chromosome 1. Chain E"/>
    <property type="match status" value="1"/>
</dbReference>
<dbReference type="InterPro" id="IPR036390">
    <property type="entry name" value="WH_DNA-bd_sf"/>
</dbReference>